<comment type="caution">
    <text evidence="2">The sequence shown here is derived from an EMBL/GenBank/DDBJ whole genome shotgun (WGS) entry which is preliminary data.</text>
</comment>
<proteinExistence type="predicted"/>
<organism evidence="2 3">
    <name type="scientific">Bacillus cereus</name>
    <dbReference type="NCBI Taxonomy" id="1396"/>
    <lineage>
        <taxon>Bacteria</taxon>
        <taxon>Bacillati</taxon>
        <taxon>Bacillota</taxon>
        <taxon>Bacilli</taxon>
        <taxon>Bacillales</taxon>
        <taxon>Bacillaceae</taxon>
        <taxon>Bacillus</taxon>
        <taxon>Bacillus cereus group</taxon>
    </lineage>
</organism>
<sequence length="183" mass="19929">MKRFILSTFFAVFSLFVVTPAFASELDDLKLEELNNTGEIIYQDDEITVTSFGDSEKTAEAILNHPASVSMYENNPITYASVNGPGGRSSIIASNSGRSVYWSVKPATKWPYQFNGVVKLRYHSGFKRDVVVGGMGALGSTLSGMVTMNKNNGGYATLTGTAYSLDGKYYKVMPGVTDSFRPN</sequence>
<evidence type="ECO:0000313" key="2">
    <source>
        <dbReference type="EMBL" id="PFV11207.1"/>
    </source>
</evidence>
<protein>
    <recommendedName>
        <fullName evidence="4">DUF5626 domain-containing protein</fullName>
    </recommendedName>
</protein>
<gene>
    <name evidence="2" type="ORF">COK98_02755</name>
</gene>
<feature type="signal peptide" evidence="1">
    <location>
        <begin position="1"/>
        <end position="23"/>
    </location>
</feature>
<dbReference type="AlphaFoldDB" id="A0A9X7BFM5"/>
<evidence type="ECO:0000256" key="1">
    <source>
        <dbReference type="SAM" id="SignalP"/>
    </source>
</evidence>
<accession>A0A9X7BFM5</accession>
<evidence type="ECO:0008006" key="4">
    <source>
        <dbReference type="Google" id="ProtNLM"/>
    </source>
</evidence>
<evidence type="ECO:0000313" key="3">
    <source>
        <dbReference type="Proteomes" id="UP000226257"/>
    </source>
</evidence>
<feature type="chain" id="PRO_5040887183" description="DUF5626 domain-containing protein" evidence="1">
    <location>
        <begin position="24"/>
        <end position="183"/>
    </location>
</feature>
<reference evidence="2 3" key="1">
    <citation type="submission" date="2017-09" db="EMBL/GenBank/DDBJ databases">
        <title>Large-scale bioinformatics analysis of Bacillus genomes uncovers conserved roles of natural products in bacterial physiology.</title>
        <authorList>
            <consortium name="Agbiome Team Llc"/>
            <person name="Bleich R.M."/>
            <person name="Grubbs K.J."/>
            <person name="Santa Maria K.C."/>
            <person name="Allen S.E."/>
            <person name="Farag S."/>
            <person name="Shank E.A."/>
            <person name="Bowers A."/>
        </authorList>
    </citation>
    <scope>NUCLEOTIDE SEQUENCE [LARGE SCALE GENOMIC DNA]</scope>
    <source>
        <strain evidence="2 3">AFS060282</strain>
    </source>
</reference>
<keyword evidence="1" id="KW-0732">Signal</keyword>
<name>A0A9X7BFM5_BACCE</name>
<dbReference type="Proteomes" id="UP000226257">
    <property type="component" value="Unassembled WGS sequence"/>
</dbReference>
<dbReference type="EMBL" id="NVDQ01000007">
    <property type="protein sequence ID" value="PFV11207.1"/>
    <property type="molecule type" value="Genomic_DNA"/>
</dbReference>
<dbReference type="RefSeq" id="WP_098659900.1">
    <property type="nucleotide sequence ID" value="NZ_NVDQ01000007.1"/>
</dbReference>